<accession>A0A3M7PRK5</accession>
<organism evidence="2 3">
    <name type="scientific">Brachionus plicatilis</name>
    <name type="common">Marine rotifer</name>
    <name type="synonym">Brachionus muelleri</name>
    <dbReference type="NCBI Taxonomy" id="10195"/>
    <lineage>
        <taxon>Eukaryota</taxon>
        <taxon>Metazoa</taxon>
        <taxon>Spiralia</taxon>
        <taxon>Gnathifera</taxon>
        <taxon>Rotifera</taxon>
        <taxon>Eurotatoria</taxon>
        <taxon>Monogononta</taxon>
        <taxon>Pseudotrocha</taxon>
        <taxon>Ploima</taxon>
        <taxon>Brachionidae</taxon>
        <taxon>Brachionus</taxon>
    </lineage>
</organism>
<feature type="compositionally biased region" description="Polar residues" evidence="1">
    <location>
        <begin position="127"/>
        <end position="139"/>
    </location>
</feature>
<name>A0A3M7PRK5_BRAPC</name>
<evidence type="ECO:0000313" key="2">
    <source>
        <dbReference type="EMBL" id="RNA01777.1"/>
    </source>
</evidence>
<proteinExistence type="predicted"/>
<feature type="compositionally biased region" description="Basic and acidic residues" evidence="1">
    <location>
        <begin position="75"/>
        <end position="89"/>
    </location>
</feature>
<feature type="compositionally biased region" description="Acidic residues" evidence="1">
    <location>
        <begin position="96"/>
        <end position="106"/>
    </location>
</feature>
<reference evidence="2 3" key="1">
    <citation type="journal article" date="2018" name="Sci. Rep.">
        <title>Genomic signatures of local adaptation to the degree of environmental predictability in rotifers.</title>
        <authorList>
            <person name="Franch-Gras L."/>
            <person name="Hahn C."/>
            <person name="Garcia-Roger E.M."/>
            <person name="Carmona M.J."/>
            <person name="Serra M."/>
            <person name="Gomez A."/>
        </authorList>
    </citation>
    <scope>NUCLEOTIDE SEQUENCE [LARGE SCALE GENOMIC DNA]</scope>
    <source>
        <strain evidence="2">HYR1</strain>
    </source>
</reference>
<dbReference type="AlphaFoldDB" id="A0A3M7PRK5"/>
<dbReference type="EMBL" id="REGN01009174">
    <property type="protein sequence ID" value="RNA01777.1"/>
    <property type="molecule type" value="Genomic_DNA"/>
</dbReference>
<comment type="caution">
    <text evidence="2">The sequence shown here is derived from an EMBL/GenBank/DDBJ whole genome shotgun (WGS) entry which is preliminary data.</text>
</comment>
<gene>
    <name evidence="2" type="ORF">BpHYR1_041945</name>
</gene>
<feature type="region of interest" description="Disordered" evidence="1">
    <location>
        <begin position="67"/>
        <end position="114"/>
    </location>
</feature>
<evidence type="ECO:0000256" key="1">
    <source>
        <dbReference type="SAM" id="MobiDB-lite"/>
    </source>
</evidence>
<evidence type="ECO:0000313" key="3">
    <source>
        <dbReference type="Proteomes" id="UP000276133"/>
    </source>
</evidence>
<feature type="region of interest" description="Disordered" evidence="1">
    <location>
        <begin position="127"/>
        <end position="165"/>
    </location>
</feature>
<sequence length="165" mass="18605">MAKIISQKEYIDQDDEDEENFDYRIITEIEVDDTNQNEAPTIASLIADFSLILGKSNKFYKRTFNDTSLNSNDQSENHYKQAKNDESVREVMSGSEAEDSIESNDDAEIKDGNSKYSLQITLPVHNETNSSSFDQQKQTADLVAKPSNNSEKISNYGAGETSRKE</sequence>
<protein>
    <submittedName>
        <fullName evidence="2">Uncharacterized protein</fullName>
    </submittedName>
</protein>
<dbReference type="Proteomes" id="UP000276133">
    <property type="component" value="Unassembled WGS sequence"/>
</dbReference>
<keyword evidence="3" id="KW-1185">Reference proteome</keyword>